<name>A0A093Y557_TALMA</name>
<feature type="transmembrane region" description="Helical" evidence="5">
    <location>
        <begin position="45"/>
        <end position="62"/>
    </location>
</feature>
<feature type="transmembrane region" description="Helical" evidence="5">
    <location>
        <begin position="389"/>
        <end position="409"/>
    </location>
</feature>
<dbReference type="GO" id="GO:0016020">
    <property type="term" value="C:membrane"/>
    <property type="evidence" value="ECO:0007669"/>
    <property type="project" value="UniProtKB-SubCell"/>
</dbReference>
<dbReference type="SUPFAM" id="SSF103473">
    <property type="entry name" value="MFS general substrate transporter"/>
    <property type="match status" value="1"/>
</dbReference>
<keyword evidence="2 5" id="KW-0812">Transmembrane</keyword>
<dbReference type="EMBL" id="JPOX01000002">
    <property type="protein sequence ID" value="KFX52608.1"/>
    <property type="molecule type" value="Genomic_DNA"/>
</dbReference>
<comment type="caution">
    <text evidence="6">The sequence shown here is derived from an EMBL/GenBank/DDBJ whole genome shotgun (WGS) entry which is preliminary data.</text>
</comment>
<sequence length="443" mass="49131">MVRLARRPARSGRLCLFLVSWYVQLFGWSCGGGKTDATLADNMNIALYSTFAVVGFLAGTIVNRLGVRYSIGFGGLGYSIYAGSLLASVHEDVPGFNIFAGASSVFAPVSCGPPRGRYWGWFWAIFNIGGCIGSLIPLGQNINVKVAATVNDGTYIAFIVLMVAGAFLALFLVDADKIIRSDGTKVILMKNPSWWSELKGLYTCILAEPYIILLFPMMWSSNWFYAYQENAINAAYFDTRTRALMGFLYWFAQICAASVVGPLLDNSRIRRTIRARIMFVILIVLTVVVYGGGWAFQKNYDRADVVPENASFEAWDWTHPGFAGPMFLYFFYGAYDAVWQGCMYWIMGALSNSGRRTANYIGFYKGLQSAGAAVMWSLDRDKLSFKKEWGTNLGLLLGSLLIAAPLIFVRIKDHIELEDDLADVDETIEDVVPTVPVEKTQNA</sequence>
<feature type="transmembrane region" description="Helical" evidence="5">
    <location>
        <begin position="156"/>
        <end position="179"/>
    </location>
</feature>
<evidence type="ECO:0000256" key="2">
    <source>
        <dbReference type="ARBA" id="ARBA00022692"/>
    </source>
</evidence>
<gene>
    <name evidence="6" type="ORF">GQ26_0020520</name>
</gene>
<dbReference type="InterPro" id="IPR036259">
    <property type="entry name" value="MFS_trans_sf"/>
</dbReference>
<evidence type="ECO:0000256" key="1">
    <source>
        <dbReference type="ARBA" id="ARBA00004141"/>
    </source>
</evidence>
<accession>A0A093Y557</accession>
<dbReference type="AlphaFoldDB" id="A0A093Y557"/>
<keyword evidence="4 5" id="KW-0472">Membrane</keyword>
<reference evidence="6" key="1">
    <citation type="journal article" date="2014" name="PLoS Genet.">
        <title>Signature Gene Expression Reveals Novel Clues to the Molecular Mechanisms of Dimorphic Transition in Penicillium marneffei.</title>
        <authorList>
            <person name="Yang E."/>
            <person name="Wang G."/>
            <person name="Cai J."/>
            <person name="Woo P.C."/>
            <person name="Lau S.K."/>
            <person name="Yuen K.-Y."/>
            <person name="Chow W.-N."/>
            <person name="Lin X."/>
        </authorList>
    </citation>
    <scope>NUCLEOTIDE SEQUENCE [LARGE SCALE GENOMIC DNA]</scope>
    <source>
        <strain evidence="6">PM1</strain>
    </source>
</reference>
<evidence type="ECO:0000256" key="3">
    <source>
        <dbReference type="ARBA" id="ARBA00022989"/>
    </source>
</evidence>
<dbReference type="InterPro" id="IPR051617">
    <property type="entry name" value="UNC-93-like_regulator"/>
</dbReference>
<evidence type="ECO:0000256" key="5">
    <source>
        <dbReference type="SAM" id="Phobius"/>
    </source>
</evidence>
<feature type="transmembrane region" description="Helical" evidence="5">
    <location>
        <begin position="247"/>
        <end position="265"/>
    </location>
</feature>
<evidence type="ECO:0000256" key="4">
    <source>
        <dbReference type="ARBA" id="ARBA00023136"/>
    </source>
</evidence>
<protein>
    <submittedName>
        <fullName evidence="6">UNC93-like protein</fullName>
    </submittedName>
</protein>
<evidence type="ECO:0000313" key="6">
    <source>
        <dbReference type="EMBL" id="KFX52608.1"/>
    </source>
</evidence>
<dbReference type="PANTHER" id="PTHR23294">
    <property type="entry name" value="ET TRANSLATION PRODUCT-RELATED"/>
    <property type="match status" value="1"/>
</dbReference>
<proteinExistence type="predicted"/>
<keyword evidence="3 5" id="KW-1133">Transmembrane helix</keyword>
<feature type="transmembrane region" description="Helical" evidence="5">
    <location>
        <begin position="200"/>
        <end position="219"/>
    </location>
</feature>
<feature type="transmembrane region" description="Helical" evidence="5">
    <location>
        <begin position="326"/>
        <end position="346"/>
    </location>
</feature>
<feature type="transmembrane region" description="Helical" evidence="5">
    <location>
        <begin position="277"/>
        <end position="296"/>
    </location>
</feature>
<comment type="subcellular location">
    <subcellularLocation>
        <location evidence="1">Membrane</location>
        <topology evidence="1">Multi-pass membrane protein</topology>
    </subcellularLocation>
</comment>
<feature type="transmembrane region" description="Helical" evidence="5">
    <location>
        <begin position="118"/>
        <end position="136"/>
    </location>
</feature>
<organism evidence="6">
    <name type="scientific">Talaromyces marneffei PM1</name>
    <dbReference type="NCBI Taxonomy" id="1077442"/>
    <lineage>
        <taxon>Eukaryota</taxon>
        <taxon>Fungi</taxon>
        <taxon>Dikarya</taxon>
        <taxon>Ascomycota</taxon>
        <taxon>Pezizomycotina</taxon>
        <taxon>Eurotiomycetes</taxon>
        <taxon>Eurotiomycetidae</taxon>
        <taxon>Eurotiales</taxon>
        <taxon>Trichocomaceae</taxon>
        <taxon>Talaromyces</taxon>
        <taxon>Talaromyces sect. Talaromyces</taxon>
    </lineage>
</organism>
<dbReference type="PANTHER" id="PTHR23294:SF59">
    <property type="entry name" value="UNC93-LIKE PROTEIN C922.05C"/>
    <property type="match status" value="1"/>
</dbReference>